<proteinExistence type="predicted"/>
<comment type="caution">
    <text evidence="2">The sequence shown here is derived from an EMBL/GenBank/DDBJ whole genome shotgun (WGS) entry which is preliminary data.</text>
</comment>
<dbReference type="Proteomes" id="UP000237755">
    <property type="component" value="Unassembled WGS sequence"/>
</dbReference>
<evidence type="ECO:0000256" key="1">
    <source>
        <dbReference type="SAM" id="MobiDB-lite"/>
    </source>
</evidence>
<evidence type="ECO:0008006" key="4">
    <source>
        <dbReference type="Google" id="ProtNLM"/>
    </source>
</evidence>
<feature type="region of interest" description="Disordered" evidence="1">
    <location>
        <begin position="1"/>
        <end position="23"/>
    </location>
</feature>
<name>A0ABX5AR46_9MICO</name>
<keyword evidence="3" id="KW-1185">Reference proteome</keyword>
<reference evidence="2 3" key="1">
    <citation type="journal article" date="2008" name="Int. J. Syst. Evol. Microbiol.">
        <title>Leifsonia pindariensis sp. nov., isolated from the Pindari glacier of the Indian Himalayas, and emended description of the genus Leifsonia.</title>
        <authorList>
            <person name="Reddy G.S."/>
            <person name="Prabagaran S.R."/>
            <person name="Shivaji S."/>
        </authorList>
    </citation>
    <scope>NUCLEOTIDE SEQUENCE [LARGE SCALE GENOMIC DNA]</scope>
    <source>
        <strain evidence="2 3">PON 10</strain>
    </source>
</reference>
<sequence>MPERADSGPGRADSGPERADLGPGLTAFAERRWEDACTLLSDADRAQPLGATQLDLLARAAALCGRDETAFDALSRAYHRYLDAPEPTDADELRAAMAAFWLGYRLGSLHERGRSQAWLARAAVLAGRHDDCVERGYLLLPGIHHLLHSGDSAGAASAANAVVGIGLRHGDAALQALGTQLRGRALLDAGHRTAAVDAFGEAMLLAAGEGVSELPRGLVYCAVLDGC</sequence>
<protein>
    <recommendedName>
        <fullName evidence="4">LuxR family transcriptional regulator</fullName>
    </recommendedName>
</protein>
<evidence type="ECO:0000313" key="3">
    <source>
        <dbReference type="Proteomes" id="UP000237755"/>
    </source>
</evidence>
<dbReference type="EMBL" id="MPZN01000089">
    <property type="protein sequence ID" value="PPL14534.1"/>
    <property type="molecule type" value="Genomic_DNA"/>
</dbReference>
<gene>
    <name evidence="2" type="ORF">GY24_16065</name>
</gene>
<accession>A0ABX5AR46</accession>
<evidence type="ECO:0000313" key="2">
    <source>
        <dbReference type="EMBL" id="PPL14534.1"/>
    </source>
</evidence>
<feature type="non-terminal residue" evidence="2">
    <location>
        <position position="227"/>
    </location>
</feature>
<organism evidence="2 3">
    <name type="scientific">Microterricola pindariensis</name>
    <dbReference type="NCBI Taxonomy" id="478010"/>
    <lineage>
        <taxon>Bacteria</taxon>
        <taxon>Bacillati</taxon>
        <taxon>Actinomycetota</taxon>
        <taxon>Actinomycetes</taxon>
        <taxon>Micrococcales</taxon>
        <taxon>Microbacteriaceae</taxon>
        <taxon>Microterricola</taxon>
    </lineage>
</organism>